<protein>
    <submittedName>
        <fullName evidence="4">Uncharacterized protein</fullName>
    </submittedName>
</protein>
<feature type="region of interest" description="Disordered" evidence="1">
    <location>
        <begin position="1"/>
        <end position="21"/>
    </location>
</feature>
<evidence type="ECO:0000313" key="4">
    <source>
        <dbReference type="WBParaSite" id="Pan_g6539.t1"/>
    </source>
</evidence>
<name>A0A7E4W311_PANRE</name>
<reference evidence="3" key="1">
    <citation type="journal article" date="2013" name="Genetics">
        <title>The draft genome and transcriptome of Panagrellus redivivus are shaped by the harsh demands of a free-living lifestyle.</title>
        <authorList>
            <person name="Srinivasan J."/>
            <person name="Dillman A.R."/>
            <person name="Macchietto M.G."/>
            <person name="Heikkinen L."/>
            <person name="Lakso M."/>
            <person name="Fracchia K.M."/>
            <person name="Antoshechkin I."/>
            <person name="Mortazavi A."/>
            <person name="Wong G."/>
            <person name="Sternberg P.W."/>
        </authorList>
    </citation>
    <scope>NUCLEOTIDE SEQUENCE [LARGE SCALE GENOMIC DNA]</scope>
    <source>
        <strain evidence="3">MT8872</strain>
    </source>
</reference>
<dbReference type="Proteomes" id="UP000492821">
    <property type="component" value="Unassembled WGS sequence"/>
</dbReference>
<evidence type="ECO:0000256" key="1">
    <source>
        <dbReference type="SAM" id="MobiDB-lite"/>
    </source>
</evidence>
<feature type="transmembrane region" description="Helical" evidence="2">
    <location>
        <begin position="165"/>
        <end position="193"/>
    </location>
</feature>
<evidence type="ECO:0000313" key="3">
    <source>
        <dbReference type="Proteomes" id="UP000492821"/>
    </source>
</evidence>
<keyword evidence="3" id="KW-1185">Reference proteome</keyword>
<organism evidence="3 4">
    <name type="scientific">Panagrellus redivivus</name>
    <name type="common">Microworm</name>
    <dbReference type="NCBI Taxonomy" id="6233"/>
    <lineage>
        <taxon>Eukaryota</taxon>
        <taxon>Metazoa</taxon>
        <taxon>Ecdysozoa</taxon>
        <taxon>Nematoda</taxon>
        <taxon>Chromadorea</taxon>
        <taxon>Rhabditida</taxon>
        <taxon>Tylenchina</taxon>
        <taxon>Panagrolaimomorpha</taxon>
        <taxon>Panagrolaimoidea</taxon>
        <taxon>Panagrolaimidae</taxon>
        <taxon>Panagrellus</taxon>
    </lineage>
</organism>
<accession>A0A7E4W311</accession>
<dbReference type="WBParaSite" id="Pan_g6539.t1">
    <property type="protein sequence ID" value="Pan_g6539.t1"/>
    <property type="gene ID" value="Pan_g6539"/>
</dbReference>
<keyword evidence="2" id="KW-1133">Transmembrane helix</keyword>
<feature type="compositionally biased region" description="Polar residues" evidence="1">
    <location>
        <begin position="12"/>
        <end position="21"/>
    </location>
</feature>
<keyword evidence="2" id="KW-0812">Transmembrane</keyword>
<keyword evidence="2" id="KW-0472">Membrane</keyword>
<reference evidence="4" key="2">
    <citation type="submission" date="2020-10" db="UniProtKB">
        <authorList>
            <consortium name="WormBaseParasite"/>
        </authorList>
    </citation>
    <scope>IDENTIFICATION</scope>
</reference>
<feature type="transmembrane region" description="Helical" evidence="2">
    <location>
        <begin position="109"/>
        <end position="132"/>
    </location>
</feature>
<dbReference type="AlphaFoldDB" id="A0A7E4W311"/>
<evidence type="ECO:0000256" key="2">
    <source>
        <dbReference type="SAM" id="Phobius"/>
    </source>
</evidence>
<feature type="transmembrane region" description="Helical" evidence="2">
    <location>
        <begin position="138"/>
        <end position="158"/>
    </location>
</feature>
<feature type="transmembrane region" description="Helical" evidence="2">
    <location>
        <begin position="226"/>
        <end position="248"/>
    </location>
</feature>
<proteinExistence type="predicted"/>
<sequence length="310" mass="35226">MAAPPVAYRTKAAQQQNTGSFPPQVYYRDTYGLQNVYERNITDSMTTEGSDDSNATKSTIRTTLNIFHPHNNVNMFESQTSRNTDMTPSYRVEQVLTNQVLTPRARATWILTLVAFATALQLLLFAIVCIFFDGAPYFISLICCIVFMFNALTVAYFIRKNPSRNMLIVCCVTTSISFILCVALFFWTAYLIYGEDKQIRNEGFDYTRANLLSTNRIVTNTRVAMYSMQMVFTPVEAICCAAILYILYDTMTSLNEDQITKGYFFTNPTGHQTVLVPIELKQVRRLKDEQQDMDNLSLGVQTSGTNRDLV</sequence>